<proteinExistence type="predicted"/>
<feature type="transmembrane region" description="Helical" evidence="1">
    <location>
        <begin position="99"/>
        <end position="119"/>
    </location>
</feature>
<sequence length="204" mass="24579">MKSLLTHCYKQKEYSSIFFVSVSKKEMRIVDSIRTKETRNFGANVEYSYILNVKQQKKNYLFGYYNRPILWFQRRFLPFLLLIISALEFYFYYGTDRYVIPLFFGFLGVYYILRPFIFLRRIRFQDTNGKISISENELKISDEKGELKILPEELLKIISKKHYLFLKVRIHAVQYFLLDLDSIEGDSKEFARELDEFSRRKIAG</sequence>
<evidence type="ECO:0000313" key="3">
    <source>
        <dbReference type="Proteomes" id="UP000094197"/>
    </source>
</evidence>
<evidence type="ECO:0000313" key="2">
    <source>
        <dbReference type="EMBL" id="AOP34915.1"/>
    </source>
</evidence>
<dbReference type="EMBL" id="CP015217">
    <property type="protein sequence ID" value="AOP34915.1"/>
    <property type="molecule type" value="Genomic_DNA"/>
</dbReference>
<evidence type="ECO:0000256" key="1">
    <source>
        <dbReference type="SAM" id="Phobius"/>
    </source>
</evidence>
<keyword evidence="1" id="KW-0812">Transmembrane</keyword>
<gene>
    <name evidence="2" type="ORF">A0128_14310</name>
</gene>
<accession>A0A1D7UZ95</accession>
<dbReference type="AlphaFoldDB" id="A0A1D7UZ95"/>
<dbReference type="KEGG" id="laj:A0128_14310"/>
<keyword evidence="1" id="KW-1133">Transmembrane helix</keyword>
<protein>
    <recommendedName>
        <fullName evidence="4">YcxB-like protein domain-containing protein</fullName>
    </recommendedName>
</protein>
<name>A0A1D7UZ95_9LEPT</name>
<reference evidence="2 3" key="1">
    <citation type="submission" date="2016-04" db="EMBL/GenBank/DDBJ databases">
        <title>Complete genome seqeunce of Leptospira alstonii serovar Room22.</title>
        <authorList>
            <person name="Nally J.E."/>
            <person name="Bayles D.O."/>
            <person name="Hurley D."/>
            <person name="Fanning S."/>
            <person name="McMahon B.J."/>
            <person name="Arent Z."/>
        </authorList>
    </citation>
    <scope>NUCLEOTIDE SEQUENCE [LARGE SCALE GENOMIC DNA]</scope>
    <source>
        <strain evidence="2 3">GWTS #1</strain>
    </source>
</reference>
<feature type="transmembrane region" description="Helical" evidence="1">
    <location>
        <begin position="76"/>
        <end position="93"/>
    </location>
</feature>
<keyword evidence="1" id="KW-0472">Membrane</keyword>
<dbReference type="Proteomes" id="UP000094197">
    <property type="component" value="Chromosome 1"/>
</dbReference>
<organism evidence="2 3">
    <name type="scientific">Leptospira tipperaryensis</name>
    <dbReference type="NCBI Taxonomy" id="2564040"/>
    <lineage>
        <taxon>Bacteria</taxon>
        <taxon>Pseudomonadati</taxon>
        <taxon>Spirochaetota</taxon>
        <taxon>Spirochaetia</taxon>
        <taxon>Leptospirales</taxon>
        <taxon>Leptospiraceae</taxon>
        <taxon>Leptospira</taxon>
    </lineage>
</organism>
<evidence type="ECO:0008006" key="4">
    <source>
        <dbReference type="Google" id="ProtNLM"/>
    </source>
</evidence>
<keyword evidence="3" id="KW-1185">Reference proteome</keyword>